<dbReference type="SUPFAM" id="SSF47336">
    <property type="entry name" value="ACP-like"/>
    <property type="match status" value="1"/>
</dbReference>
<dbReference type="PROSITE" id="PS50075">
    <property type="entry name" value="CARRIER"/>
    <property type="match status" value="1"/>
</dbReference>
<keyword evidence="3" id="KW-1185">Reference proteome</keyword>
<dbReference type="Pfam" id="PF00550">
    <property type="entry name" value="PP-binding"/>
    <property type="match status" value="1"/>
</dbReference>
<dbReference type="EMBL" id="VLNY01000002">
    <property type="protein sequence ID" value="KAA0024155.1"/>
    <property type="molecule type" value="Genomic_DNA"/>
</dbReference>
<dbReference type="RefSeq" id="WP_149429316.1">
    <property type="nucleotide sequence ID" value="NZ_VLNY01000002.1"/>
</dbReference>
<gene>
    <name evidence="2" type="ORF">FOY51_06290</name>
</gene>
<dbReference type="InterPro" id="IPR009081">
    <property type="entry name" value="PP-bd_ACP"/>
</dbReference>
<evidence type="ECO:0000313" key="3">
    <source>
        <dbReference type="Proteomes" id="UP000322244"/>
    </source>
</evidence>
<dbReference type="OrthoDB" id="4742015at2"/>
<sequence>MNDKLTEPNSHQVLTDVRELIAKRLDIDVAQVDAQTRMLDLPGIDSLKLLSGLVAVEDHFGVTLDEQQAMAVRTVGEIAGLVNTAIRSSGR</sequence>
<organism evidence="2 3">
    <name type="scientific">Antrihabitans cavernicola</name>
    <dbReference type="NCBI Taxonomy" id="2495913"/>
    <lineage>
        <taxon>Bacteria</taxon>
        <taxon>Bacillati</taxon>
        <taxon>Actinomycetota</taxon>
        <taxon>Actinomycetes</taxon>
        <taxon>Mycobacteriales</taxon>
        <taxon>Nocardiaceae</taxon>
        <taxon>Antrihabitans</taxon>
    </lineage>
</organism>
<name>A0A5A7SI38_9NOCA</name>
<accession>A0A5A7SI38</accession>
<comment type="caution">
    <text evidence="2">The sequence shown here is derived from an EMBL/GenBank/DDBJ whole genome shotgun (WGS) entry which is preliminary data.</text>
</comment>
<dbReference type="Gene3D" id="1.10.1200.10">
    <property type="entry name" value="ACP-like"/>
    <property type="match status" value="1"/>
</dbReference>
<protein>
    <submittedName>
        <fullName evidence="2">Acyl carrier protein</fullName>
    </submittedName>
</protein>
<dbReference type="Proteomes" id="UP000322244">
    <property type="component" value="Unassembled WGS sequence"/>
</dbReference>
<feature type="domain" description="Carrier" evidence="1">
    <location>
        <begin position="8"/>
        <end position="86"/>
    </location>
</feature>
<dbReference type="InterPro" id="IPR036736">
    <property type="entry name" value="ACP-like_sf"/>
</dbReference>
<dbReference type="AlphaFoldDB" id="A0A5A7SI38"/>
<reference evidence="2 3" key="1">
    <citation type="submission" date="2019-07" db="EMBL/GenBank/DDBJ databases">
        <title>Rhodococcus cavernicolus sp. nov., isolated from a cave.</title>
        <authorList>
            <person name="Lee S.D."/>
        </authorList>
    </citation>
    <scope>NUCLEOTIDE SEQUENCE [LARGE SCALE GENOMIC DNA]</scope>
    <source>
        <strain evidence="2 3">C1-24</strain>
    </source>
</reference>
<evidence type="ECO:0000313" key="2">
    <source>
        <dbReference type="EMBL" id="KAA0024155.1"/>
    </source>
</evidence>
<proteinExistence type="predicted"/>
<evidence type="ECO:0000259" key="1">
    <source>
        <dbReference type="PROSITE" id="PS50075"/>
    </source>
</evidence>